<dbReference type="OrthoDB" id="7201143at2"/>
<dbReference type="PANTHER" id="PTHR21427">
    <property type="entry name" value="UBIQUINONE BIOSYNTHESIS PROTEIN COQ9, MITOCHONDRIAL"/>
    <property type="match status" value="1"/>
</dbReference>
<dbReference type="Proteomes" id="UP000218934">
    <property type="component" value="Unassembled WGS sequence"/>
</dbReference>
<keyword evidence="4" id="KW-0809">Transit peptide</keyword>
<evidence type="ECO:0000256" key="5">
    <source>
        <dbReference type="ARBA" id="ARBA00023121"/>
    </source>
</evidence>
<dbReference type="KEGG" id="rdi:CMV14_00080"/>
<comment type="pathway">
    <text evidence="1">Cofactor biosynthesis; ubiquinone biosynthesis.</text>
</comment>
<dbReference type="PANTHER" id="PTHR21427:SF19">
    <property type="entry name" value="UBIQUINONE BIOSYNTHESIS PROTEIN COQ9, MITOCHONDRIAL"/>
    <property type="match status" value="1"/>
</dbReference>
<comment type="similarity">
    <text evidence="2">Belongs to the COQ9 family.</text>
</comment>
<dbReference type="RefSeq" id="WP_066968338.1">
    <property type="nucleotide sequence ID" value="NZ_CP023449.1"/>
</dbReference>
<keyword evidence="5" id="KW-0446">Lipid-binding</keyword>
<protein>
    <submittedName>
        <fullName evidence="8">COQ9 family protein</fullName>
    </submittedName>
</protein>
<dbReference type="AlphaFoldDB" id="A0A2A4FST9"/>
<evidence type="ECO:0000313" key="9">
    <source>
        <dbReference type="Proteomes" id="UP000218934"/>
    </source>
</evidence>
<evidence type="ECO:0000256" key="4">
    <source>
        <dbReference type="ARBA" id="ARBA00022946"/>
    </source>
</evidence>
<dbReference type="InterPro" id="IPR013718">
    <property type="entry name" value="COQ9_C"/>
</dbReference>
<dbReference type="Gene3D" id="1.10.357.10">
    <property type="entry name" value="Tetracycline Repressor, domain 2"/>
    <property type="match status" value="1"/>
</dbReference>
<name>A0A2A4FST9_9SPHN</name>
<feature type="domain" description="COQ9 C-terminal" evidence="7">
    <location>
        <begin position="122"/>
        <end position="191"/>
    </location>
</feature>
<evidence type="ECO:0000256" key="6">
    <source>
        <dbReference type="ARBA" id="ARBA00058104"/>
    </source>
</evidence>
<evidence type="ECO:0000256" key="3">
    <source>
        <dbReference type="ARBA" id="ARBA00022688"/>
    </source>
</evidence>
<keyword evidence="3" id="KW-0831">Ubiquinone biosynthesis</keyword>
<dbReference type="GO" id="GO:0006744">
    <property type="term" value="P:ubiquinone biosynthetic process"/>
    <property type="evidence" value="ECO:0007669"/>
    <property type="project" value="UniProtKB-KW"/>
</dbReference>
<accession>A0A2A4FST9</accession>
<dbReference type="InterPro" id="IPR012762">
    <property type="entry name" value="Ubiq_biosynth_COQ9"/>
</dbReference>
<sequence length="220" mass="24345">MIDPADMTLDELRDALAERLPANAVFDGWADAALAATAAGLGVPADRAALCFPGGTIDMIDAWFAAIDRTMTAELAARDLAAMKIRDRIRTALLIRLDLATAHPDALRRAMAILARPDHLAHAGKLAWRAADAMWRAIGDSSVDFAWYSKRTTLAAIYAATITAWMDDDSEGFADTRAFLDRRIDDVMKFEKLKARMKPDPDRHFSPARFLGRLRYRIQG</sequence>
<evidence type="ECO:0000256" key="1">
    <source>
        <dbReference type="ARBA" id="ARBA00004749"/>
    </source>
</evidence>
<dbReference type="Pfam" id="PF08511">
    <property type="entry name" value="COQ9"/>
    <property type="match status" value="1"/>
</dbReference>
<dbReference type="GO" id="GO:0008289">
    <property type="term" value="F:lipid binding"/>
    <property type="evidence" value="ECO:0007669"/>
    <property type="project" value="UniProtKB-KW"/>
</dbReference>
<comment type="function">
    <text evidence="6">Membrane-associated protein that warps the membrane surface to access and bind aromatic isoprenes with high specificity, including ubiquinone (CoQ) isoprene intermediates and presents them directly to COQ7, therefore facilitating the COQ7-mediated hydroxylase step. Participates in the biosynthesis of coenzyme Q, also named ubiquinone, an essential lipid-soluble electron transporter for aerobic cellular respiration.</text>
</comment>
<reference evidence="8 9" key="1">
    <citation type="submission" date="2017-09" db="EMBL/GenBank/DDBJ databases">
        <title>The Catabolism of 3,6-Dichlorosalicylic acid is Initiated by the Cytochrome P450 Monooxygenase DsmABC in Rhizorhabdus dicambivorans Ndbn-20.</title>
        <authorList>
            <person name="Na L."/>
        </authorList>
    </citation>
    <scope>NUCLEOTIDE SEQUENCE [LARGE SCALE GENOMIC DNA]</scope>
    <source>
        <strain evidence="8 9">Ndbn-20m</strain>
    </source>
</reference>
<evidence type="ECO:0000313" key="8">
    <source>
        <dbReference type="EMBL" id="PCE40471.1"/>
    </source>
</evidence>
<comment type="caution">
    <text evidence="8">The sequence shown here is derived from an EMBL/GenBank/DDBJ whole genome shotgun (WGS) entry which is preliminary data.</text>
</comment>
<dbReference type="NCBIfam" id="TIGR02396">
    <property type="entry name" value="diverge_rpsU"/>
    <property type="match status" value="1"/>
</dbReference>
<keyword evidence="9" id="KW-1185">Reference proteome</keyword>
<evidence type="ECO:0000259" key="7">
    <source>
        <dbReference type="Pfam" id="PF08511"/>
    </source>
</evidence>
<organism evidence="8 9">
    <name type="scientific">Rhizorhabdus dicambivorans</name>
    <dbReference type="NCBI Taxonomy" id="1850238"/>
    <lineage>
        <taxon>Bacteria</taxon>
        <taxon>Pseudomonadati</taxon>
        <taxon>Pseudomonadota</taxon>
        <taxon>Alphaproteobacteria</taxon>
        <taxon>Sphingomonadales</taxon>
        <taxon>Sphingomonadaceae</taxon>
        <taxon>Rhizorhabdus</taxon>
    </lineage>
</organism>
<proteinExistence type="inferred from homology"/>
<gene>
    <name evidence="8" type="ORF">COO09_19875</name>
</gene>
<dbReference type="EMBL" id="NWUF01000027">
    <property type="protein sequence ID" value="PCE40471.1"/>
    <property type="molecule type" value="Genomic_DNA"/>
</dbReference>
<evidence type="ECO:0000256" key="2">
    <source>
        <dbReference type="ARBA" id="ARBA00010766"/>
    </source>
</evidence>